<dbReference type="PROSITE" id="PS00107">
    <property type="entry name" value="PROTEIN_KINASE_ATP"/>
    <property type="match status" value="1"/>
</dbReference>
<keyword evidence="4" id="KW-0808">Transferase</keyword>
<dbReference type="Pfam" id="PF00069">
    <property type="entry name" value="Pkinase"/>
    <property type="match status" value="1"/>
</dbReference>
<dbReference type="InterPro" id="IPR017441">
    <property type="entry name" value="Protein_kinase_ATP_BS"/>
</dbReference>
<feature type="region of interest" description="Disordered" evidence="11">
    <location>
        <begin position="620"/>
        <end position="649"/>
    </location>
</feature>
<evidence type="ECO:0000256" key="5">
    <source>
        <dbReference type="ARBA" id="ARBA00022741"/>
    </source>
</evidence>
<evidence type="ECO:0000256" key="1">
    <source>
        <dbReference type="ARBA" id="ARBA00010006"/>
    </source>
</evidence>
<dbReference type="PROSITE" id="PS00108">
    <property type="entry name" value="PROTEIN_KINASE_ST"/>
    <property type="match status" value="1"/>
</dbReference>
<keyword evidence="7 10" id="KW-0067">ATP-binding</keyword>
<evidence type="ECO:0000313" key="14">
    <source>
        <dbReference type="Proteomes" id="UP000536275"/>
    </source>
</evidence>
<feature type="region of interest" description="Disordered" evidence="11">
    <location>
        <begin position="574"/>
        <end position="603"/>
    </location>
</feature>
<feature type="region of interest" description="Disordered" evidence="11">
    <location>
        <begin position="743"/>
        <end position="772"/>
    </location>
</feature>
<dbReference type="SMART" id="SM00220">
    <property type="entry name" value="S_TKc"/>
    <property type="match status" value="1"/>
</dbReference>
<dbReference type="EC" id="2.7.11.1" evidence="2"/>
<comment type="catalytic activity">
    <reaction evidence="9">
        <text>L-seryl-[protein] + ATP = O-phospho-L-seryl-[protein] + ADP + H(+)</text>
        <dbReference type="Rhea" id="RHEA:17989"/>
        <dbReference type="Rhea" id="RHEA-COMP:9863"/>
        <dbReference type="Rhea" id="RHEA-COMP:11604"/>
        <dbReference type="ChEBI" id="CHEBI:15378"/>
        <dbReference type="ChEBI" id="CHEBI:29999"/>
        <dbReference type="ChEBI" id="CHEBI:30616"/>
        <dbReference type="ChEBI" id="CHEBI:83421"/>
        <dbReference type="ChEBI" id="CHEBI:456216"/>
        <dbReference type="EC" id="2.7.11.1"/>
    </reaction>
</comment>
<feature type="binding site" evidence="10">
    <location>
        <position position="252"/>
    </location>
    <ligand>
        <name>ATP</name>
        <dbReference type="ChEBI" id="CHEBI:30616"/>
    </ligand>
</feature>
<dbReference type="InterPro" id="IPR008271">
    <property type="entry name" value="Ser/Thr_kinase_AS"/>
</dbReference>
<feature type="compositionally biased region" description="Basic residues" evidence="11">
    <location>
        <begin position="1"/>
        <end position="14"/>
    </location>
</feature>
<comment type="similarity">
    <text evidence="1">Belongs to the protein kinase superfamily. AGC Ser/Thr protein kinase family. PDPK1 subfamily.</text>
</comment>
<dbReference type="PANTHER" id="PTHR24356">
    <property type="entry name" value="SERINE/THREONINE-PROTEIN KINASE"/>
    <property type="match status" value="1"/>
</dbReference>
<comment type="caution">
    <text evidence="13">The sequence shown here is derived from an EMBL/GenBank/DDBJ whole genome shotgun (WGS) entry which is preliminary data.</text>
</comment>
<dbReference type="InterPro" id="IPR011009">
    <property type="entry name" value="Kinase-like_dom_sf"/>
</dbReference>
<dbReference type="PROSITE" id="PS50011">
    <property type="entry name" value="PROTEIN_KINASE_DOM"/>
    <property type="match status" value="1"/>
</dbReference>
<evidence type="ECO:0000256" key="9">
    <source>
        <dbReference type="ARBA" id="ARBA00048679"/>
    </source>
</evidence>
<keyword evidence="5 10" id="KW-0547">Nucleotide-binding</keyword>
<dbReference type="AlphaFoldDB" id="A0A8H6F4Z6"/>
<dbReference type="InterPro" id="IPR000719">
    <property type="entry name" value="Prot_kinase_dom"/>
</dbReference>
<proteinExistence type="inferred from homology"/>
<dbReference type="GO" id="GO:0000196">
    <property type="term" value="P:cell integrity MAPK cascade"/>
    <property type="evidence" value="ECO:0007669"/>
    <property type="project" value="UniProtKB-ARBA"/>
</dbReference>
<reference evidence="13 14" key="1">
    <citation type="submission" date="2020-03" db="EMBL/GenBank/DDBJ databases">
        <title>FDA dAtabase for Regulatory Grade micrObial Sequences (FDA-ARGOS): Supporting development and validation of Infectious Disease Dx tests.</title>
        <authorList>
            <person name="Campos J."/>
            <person name="Goldberg B."/>
            <person name="Tallon L."/>
            <person name="Sadzewicz L."/>
            <person name="Vavikolanu K."/>
            <person name="Mehta A."/>
            <person name="Aluvathingal J."/>
            <person name="Nadendla S."/>
            <person name="Nandy P."/>
            <person name="Geyer C."/>
            <person name="Yan Y."/>
            <person name="Sichtig H."/>
        </authorList>
    </citation>
    <scope>NUCLEOTIDE SEQUENCE [LARGE SCALE GENOMIC DNA]</scope>
    <source>
        <strain evidence="13 14">FDAARGOS_656</strain>
    </source>
</reference>
<evidence type="ECO:0000256" key="11">
    <source>
        <dbReference type="SAM" id="MobiDB-lite"/>
    </source>
</evidence>
<feature type="compositionally biased region" description="Low complexity" evidence="11">
    <location>
        <begin position="578"/>
        <end position="592"/>
    </location>
</feature>
<dbReference type="Gene3D" id="3.30.200.20">
    <property type="entry name" value="Phosphorylase Kinase, domain 1"/>
    <property type="match status" value="1"/>
</dbReference>
<evidence type="ECO:0000256" key="3">
    <source>
        <dbReference type="ARBA" id="ARBA00022527"/>
    </source>
</evidence>
<sequence length="812" mass="91558">MHKFRYSLHQHYSKRNSSDKSKDSPISQNSNEENDSTKLSSSSLQDLHDDLDDIYNNYTLAQGTNNNSVDTLDSENNQAINKFIDKPPAIHGMEPQLPVMHVSSRLSSLGNTTNETGESIAKSAPGTPLSSHSFDFRPHHPRAVTNSSLNVLLDTPNVSSEFNHLVDQTPPNESVERFDDNEIPKSETLKQNEENWEKKGAAVKTIKTMDGEMKTIRRNVTDFKFGKELGEGSYSTVILATDKITGKQYAVKVLDKRHIIKEKKVKYVNIEKHALNRLSNRLGVISLYFTFQDKDSLYFVLDYASNGELLTLIKRYNTLNEECTRHFGAQILDAIKYMHDNGVIHRDLKPENILLDDKMRIQITDFGTARLLEKKNDESEEYPVDVRAKSFVGTAEYVSPELLENKYCGKPGDIWAFGCIIYQMIAGKPPFKATNEYLTFQKITKLQFAFSAGFPTIIRDLIKKILVLQPSRRATIPEIQKHYFFQSVDFKDFDSIWLSDPPEIGPYKMTAKSMMKVPELNKAPITTVIKKNVKKSTNSNSNTNNVATAVGGVVSTEKVSAASVAAYVLNKPATNQNSSTSEDSSKRSSNSNETRKLSYSQQDYIPGTNILRPQISTRPSVGSYVKTTPSKDRKTLTKVPSNIHQQQEKVKPKVMEVKPATTLEAAWEPYLTHPDERILRIGHSIDNSLIFEVEKFEVNQWTEALAKSKYNEIERVRKSSETSSPSSHSPRTVATNMFKMKLQSGTPKRKPPPPVSPPQELNSHTGLPRRSTENGTLHAAQLAVSQVSRKDIQIIDDQVLQKKMEVKLIQIK</sequence>
<gene>
    <name evidence="13" type="ORF">FOB64_003067</name>
</gene>
<dbReference type="Gene3D" id="1.10.510.10">
    <property type="entry name" value="Transferase(Phosphotransferase) domain 1"/>
    <property type="match status" value="1"/>
</dbReference>
<evidence type="ECO:0000256" key="8">
    <source>
        <dbReference type="ARBA" id="ARBA00047899"/>
    </source>
</evidence>
<evidence type="ECO:0000256" key="6">
    <source>
        <dbReference type="ARBA" id="ARBA00022777"/>
    </source>
</evidence>
<dbReference type="GO" id="GO:0004674">
    <property type="term" value="F:protein serine/threonine kinase activity"/>
    <property type="evidence" value="ECO:0007669"/>
    <property type="project" value="UniProtKB-KW"/>
</dbReference>
<dbReference type="FunFam" id="3.30.200.20:FF:000128">
    <property type="entry name" value="Serine/threonine-protein kinase ksg1"/>
    <property type="match status" value="1"/>
</dbReference>
<evidence type="ECO:0000256" key="2">
    <source>
        <dbReference type="ARBA" id="ARBA00012513"/>
    </source>
</evidence>
<keyword evidence="6 13" id="KW-0418">Kinase</keyword>
<dbReference type="InterPro" id="IPR039046">
    <property type="entry name" value="PDPK1"/>
</dbReference>
<feature type="region of interest" description="Disordered" evidence="11">
    <location>
        <begin position="1"/>
        <end position="43"/>
    </location>
</feature>
<dbReference type="GO" id="GO:0030447">
    <property type="term" value="P:filamentous growth"/>
    <property type="evidence" value="ECO:0007669"/>
    <property type="project" value="UniProtKB-ARBA"/>
</dbReference>
<feature type="domain" description="Protein kinase" evidence="12">
    <location>
        <begin position="223"/>
        <end position="485"/>
    </location>
</feature>
<accession>A0A8H6F4Z6</accession>
<feature type="compositionally biased region" description="Polar residues" evidence="11">
    <location>
        <begin position="108"/>
        <end position="117"/>
    </location>
</feature>
<dbReference type="InterPro" id="IPR050236">
    <property type="entry name" value="Ser_Thr_kinase_AGC"/>
</dbReference>
<feature type="region of interest" description="Disordered" evidence="11">
    <location>
        <begin position="108"/>
        <end position="131"/>
    </location>
</feature>
<comment type="catalytic activity">
    <reaction evidence="8">
        <text>L-threonyl-[protein] + ATP = O-phospho-L-threonyl-[protein] + ADP + H(+)</text>
        <dbReference type="Rhea" id="RHEA:46608"/>
        <dbReference type="Rhea" id="RHEA-COMP:11060"/>
        <dbReference type="Rhea" id="RHEA-COMP:11605"/>
        <dbReference type="ChEBI" id="CHEBI:15378"/>
        <dbReference type="ChEBI" id="CHEBI:30013"/>
        <dbReference type="ChEBI" id="CHEBI:30616"/>
        <dbReference type="ChEBI" id="CHEBI:61977"/>
        <dbReference type="ChEBI" id="CHEBI:456216"/>
        <dbReference type="EC" id="2.7.11.1"/>
    </reaction>
</comment>
<dbReference type="EMBL" id="JABWAD010000037">
    <property type="protein sequence ID" value="KAF6069417.1"/>
    <property type="molecule type" value="Genomic_DNA"/>
</dbReference>
<keyword evidence="3" id="KW-0723">Serine/threonine-protein kinase</keyword>
<evidence type="ECO:0000256" key="7">
    <source>
        <dbReference type="ARBA" id="ARBA00022840"/>
    </source>
</evidence>
<dbReference type="FunFam" id="1.10.510.10:FF:000534">
    <property type="entry name" value="Serine/threonine-protein kinase PKH2"/>
    <property type="match status" value="1"/>
</dbReference>
<dbReference type="Proteomes" id="UP000536275">
    <property type="component" value="Unassembled WGS sequence"/>
</dbReference>
<dbReference type="GO" id="GO:0005524">
    <property type="term" value="F:ATP binding"/>
    <property type="evidence" value="ECO:0007669"/>
    <property type="project" value="UniProtKB-UniRule"/>
</dbReference>
<dbReference type="SUPFAM" id="SSF56112">
    <property type="entry name" value="Protein kinase-like (PK-like)"/>
    <property type="match status" value="1"/>
</dbReference>
<name>A0A8H6F4Z6_CANAX</name>
<evidence type="ECO:0000259" key="12">
    <source>
        <dbReference type="PROSITE" id="PS50011"/>
    </source>
</evidence>
<protein>
    <recommendedName>
        <fullName evidence="2">non-specific serine/threonine protein kinase</fullName>
        <ecNumber evidence="2">2.7.11.1</ecNumber>
    </recommendedName>
</protein>
<dbReference type="PANTHER" id="PTHR24356:SF163">
    <property type="entry name" value="3-PHOSPHOINOSITIDE-DEPENDENT PROTEIN KINASE 1-RELATED"/>
    <property type="match status" value="1"/>
</dbReference>
<organism evidence="13 14">
    <name type="scientific">Candida albicans</name>
    <name type="common">Yeast</name>
    <dbReference type="NCBI Taxonomy" id="5476"/>
    <lineage>
        <taxon>Eukaryota</taxon>
        <taxon>Fungi</taxon>
        <taxon>Dikarya</taxon>
        <taxon>Ascomycota</taxon>
        <taxon>Saccharomycotina</taxon>
        <taxon>Pichiomycetes</taxon>
        <taxon>Debaryomycetaceae</taxon>
        <taxon>Candida/Lodderomyces clade</taxon>
        <taxon>Candida</taxon>
    </lineage>
</organism>
<evidence type="ECO:0000256" key="10">
    <source>
        <dbReference type="PROSITE-ProRule" id="PRU10141"/>
    </source>
</evidence>
<dbReference type="CDD" id="cd05581">
    <property type="entry name" value="STKc_PDK1"/>
    <property type="match status" value="1"/>
</dbReference>
<evidence type="ECO:0000313" key="13">
    <source>
        <dbReference type="EMBL" id="KAF6069417.1"/>
    </source>
</evidence>
<evidence type="ECO:0000256" key="4">
    <source>
        <dbReference type="ARBA" id="ARBA00022679"/>
    </source>
</evidence>